<evidence type="ECO:0000313" key="2">
    <source>
        <dbReference type="RefSeq" id="XP_075080607.1"/>
    </source>
</evidence>
<organism evidence="1 2">
    <name type="scientific">Nicotiana tabacum</name>
    <name type="common">Common tobacco</name>
    <dbReference type="NCBI Taxonomy" id="4097"/>
    <lineage>
        <taxon>Eukaryota</taxon>
        <taxon>Viridiplantae</taxon>
        <taxon>Streptophyta</taxon>
        <taxon>Embryophyta</taxon>
        <taxon>Tracheophyta</taxon>
        <taxon>Spermatophyta</taxon>
        <taxon>Magnoliopsida</taxon>
        <taxon>eudicotyledons</taxon>
        <taxon>Gunneridae</taxon>
        <taxon>Pentapetalae</taxon>
        <taxon>asterids</taxon>
        <taxon>lamiids</taxon>
        <taxon>Solanales</taxon>
        <taxon>Solanaceae</taxon>
        <taxon>Nicotianoideae</taxon>
        <taxon>Nicotianeae</taxon>
        <taxon>Nicotiana</taxon>
    </lineage>
</organism>
<dbReference type="RefSeq" id="XP_075080607.1">
    <property type="nucleotide sequence ID" value="XM_075224506.1"/>
</dbReference>
<reference evidence="1" key="1">
    <citation type="journal article" date="2014" name="Nat. Commun.">
        <title>The tobacco genome sequence and its comparison with those of tomato and potato.</title>
        <authorList>
            <person name="Sierro N."/>
            <person name="Battey J.N."/>
            <person name="Ouadi S."/>
            <person name="Bakaher N."/>
            <person name="Bovet L."/>
            <person name="Willig A."/>
            <person name="Goepfert S."/>
            <person name="Peitsch M.C."/>
            <person name="Ivanov N.V."/>
        </authorList>
    </citation>
    <scope>NUCLEOTIDE SEQUENCE [LARGE SCALE GENOMIC DNA]</scope>
</reference>
<dbReference type="Proteomes" id="UP000790787">
    <property type="component" value="Chromosome 2"/>
</dbReference>
<protein>
    <submittedName>
        <fullName evidence="2">Uncharacterized protein LOC142166088</fullName>
    </submittedName>
</protein>
<sequence length="388" mass="44164">MECADDNGLWSDCILTDILISISSRLIAGDYFVFRAVCKSWRSIPPPIHDSHALSHSNNTPCMMTLYQEIGIVEFFHPLYNAITHKTDIVPKLRGARIRSAKGNWSLMSQGKRGMLFFNHKSNDIIELPDLLEGKQNSFHAWTFSCPPDSSSSDCFVVGFENFGSPPPVYIIKVGDSRWTYHAFVNEDGDGNKLGIFDLSGCNNPVFLKNDIVYVLEEKGNLGILSIRENSAEETPTWEFYGKSLPRRKLRSVRKVYTAKDVDNGGILAVFLTHNEGKVEVWRYKYDINKRILEREQITSLDNKTLFVSFGASYLKPCVAQGLENTIYFPMFHDKNGVFYCLASRKYYSFDYSAVKGAFSSPNCHKLDQPRYCIWIEPDVSQLPSLDF</sequence>
<gene>
    <name evidence="2" type="primary">LOC142166088</name>
</gene>
<name>A0AC58S6J8_TOBAC</name>
<proteinExistence type="predicted"/>
<reference evidence="2" key="2">
    <citation type="submission" date="2025-08" db="UniProtKB">
        <authorList>
            <consortium name="RefSeq"/>
        </authorList>
    </citation>
    <scope>IDENTIFICATION</scope>
    <source>
        <tissue evidence="2">Leaf</tissue>
    </source>
</reference>
<keyword evidence="1" id="KW-1185">Reference proteome</keyword>
<evidence type="ECO:0000313" key="1">
    <source>
        <dbReference type="Proteomes" id="UP000790787"/>
    </source>
</evidence>
<accession>A0AC58S6J8</accession>